<feature type="compositionally biased region" description="Gly residues" evidence="5">
    <location>
        <begin position="458"/>
        <end position="467"/>
    </location>
</feature>
<feature type="compositionally biased region" description="Basic and acidic residues" evidence="5">
    <location>
        <begin position="101"/>
        <end position="112"/>
    </location>
</feature>
<feature type="compositionally biased region" description="Polar residues" evidence="5">
    <location>
        <begin position="144"/>
        <end position="156"/>
    </location>
</feature>
<evidence type="ECO:0000256" key="2">
    <source>
        <dbReference type="ARBA" id="ARBA00022771"/>
    </source>
</evidence>
<dbReference type="InterPro" id="IPR013083">
    <property type="entry name" value="Znf_RING/FYVE/PHD"/>
</dbReference>
<sequence length="473" mass="52512">MFHPNSSSSPFNSFSKMDELCCFLCNNTFTEPLMLSCGHSFCRLCVQPWLRRATVCPFCRCPTLQPIPNTTITQRVSEFKRINTEKSNFIRSAIRRTFHSSKEAKTLQREALRASQRRPRNVVLPKGTEKKKGEENAEKGVGGQKQQKNTGDTDNLQKGIGQIRNKLAVVKQQHQQMNAADDSASEGCGSAHSFRSATTSSATSLFRRSPSPAQNEFTVLVISSVDSLQKELRSAFSVHLINAQHIELSERNESPTEVIDAIGNAQRVVAIYRIDKSESFERIRKVFEYCSAKTIDTMKEKGKFRVIGLIINQRAREVERKSGQKLADSLGTKFSEIGLTMLEKTFPIWFHCPRPNLASLELSLCSHGGLTGVSPLSLQLPTMARLQRNGTEPISYKESAKDELRPAMGLSGSAIREQQQKKKKEKTTNVEGREKMEEMGGEGKEGKKGKAEKEEGRGGGGATGREGSGCTLM</sequence>
<dbReference type="Proteomes" id="UP001620626">
    <property type="component" value="Unassembled WGS sequence"/>
</dbReference>
<protein>
    <recommendedName>
        <fullName evidence="6">RING-type domain-containing protein</fullName>
    </recommendedName>
</protein>
<comment type="caution">
    <text evidence="7">The sequence shown here is derived from an EMBL/GenBank/DDBJ whole genome shotgun (WGS) entry which is preliminary data.</text>
</comment>
<dbReference type="InterPro" id="IPR018957">
    <property type="entry name" value="Znf_C3HC4_RING-type"/>
</dbReference>
<accession>A0ABD2LCU8</accession>
<evidence type="ECO:0000256" key="1">
    <source>
        <dbReference type="ARBA" id="ARBA00022723"/>
    </source>
</evidence>
<keyword evidence="2 4" id="KW-0863">Zinc-finger</keyword>
<dbReference type="InterPro" id="IPR001841">
    <property type="entry name" value="Znf_RING"/>
</dbReference>
<evidence type="ECO:0000256" key="5">
    <source>
        <dbReference type="SAM" id="MobiDB-lite"/>
    </source>
</evidence>
<evidence type="ECO:0000259" key="6">
    <source>
        <dbReference type="PROSITE" id="PS50089"/>
    </source>
</evidence>
<feature type="region of interest" description="Disordered" evidence="5">
    <location>
        <begin position="390"/>
        <end position="473"/>
    </location>
</feature>
<dbReference type="InterPro" id="IPR017907">
    <property type="entry name" value="Znf_RING_CS"/>
</dbReference>
<evidence type="ECO:0000256" key="4">
    <source>
        <dbReference type="PROSITE-ProRule" id="PRU00175"/>
    </source>
</evidence>
<keyword evidence="8" id="KW-1185">Reference proteome</keyword>
<dbReference type="Pfam" id="PF00097">
    <property type="entry name" value="zf-C3HC4"/>
    <property type="match status" value="1"/>
</dbReference>
<feature type="domain" description="RING-type" evidence="6">
    <location>
        <begin position="22"/>
        <end position="60"/>
    </location>
</feature>
<dbReference type="AlphaFoldDB" id="A0ABD2LCU8"/>
<dbReference type="EMBL" id="JBICBT010000458">
    <property type="protein sequence ID" value="KAL3113057.1"/>
    <property type="molecule type" value="Genomic_DNA"/>
</dbReference>
<dbReference type="SMART" id="SM00184">
    <property type="entry name" value="RING"/>
    <property type="match status" value="1"/>
</dbReference>
<organism evidence="7 8">
    <name type="scientific">Heterodera trifolii</name>
    <dbReference type="NCBI Taxonomy" id="157864"/>
    <lineage>
        <taxon>Eukaryota</taxon>
        <taxon>Metazoa</taxon>
        <taxon>Ecdysozoa</taxon>
        <taxon>Nematoda</taxon>
        <taxon>Chromadorea</taxon>
        <taxon>Rhabditida</taxon>
        <taxon>Tylenchina</taxon>
        <taxon>Tylenchomorpha</taxon>
        <taxon>Tylenchoidea</taxon>
        <taxon>Heteroderidae</taxon>
        <taxon>Heteroderinae</taxon>
        <taxon>Heterodera</taxon>
    </lineage>
</organism>
<keyword evidence="1" id="KW-0479">Metal-binding</keyword>
<feature type="compositionally biased region" description="Basic and acidic residues" evidence="5">
    <location>
        <begin position="127"/>
        <end position="138"/>
    </location>
</feature>
<dbReference type="SUPFAM" id="SSF57850">
    <property type="entry name" value="RING/U-box"/>
    <property type="match status" value="1"/>
</dbReference>
<gene>
    <name evidence="7" type="ORF">niasHT_013522</name>
</gene>
<evidence type="ECO:0000313" key="7">
    <source>
        <dbReference type="EMBL" id="KAL3113057.1"/>
    </source>
</evidence>
<dbReference type="PROSITE" id="PS50089">
    <property type="entry name" value="ZF_RING_2"/>
    <property type="match status" value="1"/>
</dbReference>
<dbReference type="PROSITE" id="PS00518">
    <property type="entry name" value="ZF_RING_1"/>
    <property type="match status" value="1"/>
</dbReference>
<evidence type="ECO:0000313" key="8">
    <source>
        <dbReference type="Proteomes" id="UP001620626"/>
    </source>
</evidence>
<feature type="compositionally biased region" description="Basic and acidic residues" evidence="5">
    <location>
        <begin position="426"/>
        <end position="457"/>
    </location>
</feature>
<feature type="region of interest" description="Disordered" evidence="5">
    <location>
        <begin position="101"/>
        <end position="157"/>
    </location>
</feature>
<evidence type="ECO:0000256" key="3">
    <source>
        <dbReference type="ARBA" id="ARBA00022833"/>
    </source>
</evidence>
<proteinExistence type="predicted"/>
<dbReference type="Gene3D" id="3.30.40.10">
    <property type="entry name" value="Zinc/RING finger domain, C3HC4 (zinc finger)"/>
    <property type="match status" value="1"/>
</dbReference>
<name>A0ABD2LCU8_9BILA</name>
<dbReference type="GO" id="GO:0008270">
    <property type="term" value="F:zinc ion binding"/>
    <property type="evidence" value="ECO:0007669"/>
    <property type="project" value="UniProtKB-KW"/>
</dbReference>
<feature type="region of interest" description="Disordered" evidence="5">
    <location>
        <begin position="170"/>
        <end position="192"/>
    </location>
</feature>
<reference evidence="7 8" key="1">
    <citation type="submission" date="2024-10" db="EMBL/GenBank/DDBJ databases">
        <authorList>
            <person name="Kim D."/>
        </authorList>
    </citation>
    <scope>NUCLEOTIDE SEQUENCE [LARGE SCALE GENOMIC DNA]</scope>
    <source>
        <strain evidence="7">BH-2024</strain>
    </source>
</reference>
<keyword evidence="3" id="KW-0862">Zinc</keyword>